<evidence type="ECO:0000256" key="10">
    <source>
        <dbReference type="ARBA" id="ARBA00023279"/>
    </source>
</evidence>
<dbReference type="GO" id="GO:0007338">
    <property type="term" value="P:single fertilization"/>
    <property type="evidence" value="ECO:0007669"/>
    <property type="project" value="UniProtKB-KW"/>
</dbReference>
<reference evidence="14" key="1">
    <citation type="submission" date="2015-08" db="EMBL/GenBank/DDBJ databases">
        <authorList>
            <person name="Babu N.S."/>
            <person name="Beckwith C.J."/>
            <person name="Beseler K.G."/>
            <person name="Brison A."/>
            <person name="Carone J.V."/>
            <person name="Caskin T.P."/>
            <person name="Diamond M."/>
            <person name="Durham M.E."/>
            <person name="Foxe J.M."/>
            <person name="Go M."/>
            <person name="Henderson B.A."/>
            <person name="Jones I.B."/>
            <person name="McGettigan J.A."/>
            <person name="Micheletti S.J."/>
            <person name="Nasrallah M.E."/>
            <person name="Ortiz D."/>
            <person name="Piller C.R."/>
            <person name="Privatt S.R."/>
            <person name="Schneider S.L."/>
            <person name="Sharp S."/>
            <person name="Smith T.C."/>
            <person name="Stanton J.D."/>
            <person name="Ullery H.E."/>
            <person name="Wilson R.J."/>
            <person name="Serrano M.G."/>
            <person name="Buck G."/>
            <person name="Lee V."/>
            <person name="Wang Y."/>
            <person name="Carvalho R."/>
            <person name="Voegtly L."/>
            <person name="Shi R."/>
            <person name="Duckworth R."/>
            <person name="Johnson A."/>
            <person name="Loviza R."/>
            <person name="Walstead R."/>
            <person name="Shah Z."/>
            <person name="Kiflezghi M."/>
            <person name="Wade K."/>
            <person name="Ball S.L."/>
            <person name="Bradley K.W."/>
            <person name="Asai D.J."/>
            <person name="Bowman C.A."/>
            <person name="Russell D.A."/>
            <person name="Pope W.H."/>
            <person name="Jacobs-Sera D."/>
            <person name="Hendrix R.W."/>
            <person name="Hatfull G.F."/>
        </authorList>
    </citation>
    <scope>NUCLEOTIDE SEQUENCE</scope>
</reference>
<dbReference type="GO" id="GO:0008289">
    <property type="term" value="F:lipid binding"/>
    <property type="evidence" value="ECO:0007669"/>
    <property type="project" value="UniProtKB-KW"/>
</dbReference>
<proteinExistence type="inferred from homology"/>
<evidence type="ECO:0000256" key="4">
    <source>
        <dbReference type="ARBA" id="ARBA00022692"/>
    </source>
</evidence>
<evidence type="ECO:0000256" key="11">
    <source>
        <dbReference type="SAM" id="MobiDB-lite"/>
    </source>
</evidence>
<feature type="signal peptide" evidence="12">
    <location>
        <begin position="1"/>
        <end position="23"/>
    </location>
</feature>
<sequence length="917" mass="97544">MRRWRTRWWVAVFLCIAPRCSWGTVISSGTLTSCVSNGSTDSTELSCSKKILVTLTLANNKLYASDELQFTLSCVNSATGVCPCPCDYATDATCTCRDLARNMTISMTKGAVYALYPLTFSRRYQGAPTETIVTTTVENCNDEYGAVAPTCGWATLNGVNVLDSQGFCCECTLVNGYWTNYMRGSLYCPAAAGKSPSQYLASAHCLRFNDDWWFVGYVVGNYQMDFNIAFNVTTTKTGGTNATSETLTVNPSVPIVRSADKTVTASLLGDLASYSQIPNLANHYLMVILDSLSDTPSVAFSKNKETWMLLDPALVDPAGLTCDKVGITYSGFRVNLADKCNIPNGYCLRNQLVDLYYADVERINAGHDPLYFVTKYSGGVQNERQMTYSLSSSGKTTFVLNLPVPSLTQSLVTLAVSADSVQFVSNTSPAKIQSTQLCTLYDVQCGTFESLEGSGYLTVTLENTGTLTADYYVSLTSCSDNVVKALAQYATIKAGAKYNFVFTITMATDQATSSTCSVEVRDSQGDLLDSTAVTWATLGTDYGQEPQEGTASPPYYDDSTIATSFSGCNKVCGTVLSLKCLVKYSCWYNLAAGLGSASAAGLAIIALIWAAKQGYIVPILGMVLRLLCCSGPSSHRSKAKKVAPAQPPSPPKADATVTLDAGAASKTSLPPAGPTAAADSGALLGTGPPPPGFKRLSSLRKSWLWPGRFMPGGAGPPVMPTDSMYDQASLPHHPQSIPAPWAPSSETGVPQYGPLGSSHVVALAGYDPSQAHHSFPQAGILHSGAPFSSPVALGAHYSTPSTPWQHQAAEVGSPPSLVMGMPTVKAGAPQGWHLPPPPQSSHAQDWNGAAGGATQMRWGTGEPWVPQQASPEQSSQPGCHRPWESPPAQTARWSHQPTSQQSMPAPHPNPSHGSQWG</sequence>
<gene>
    <name evidence="14" type="ORF">g.51922</name>
</gene>
<keyword evidence="10" id="KW-0278">Fertilization</keyword>
<keyword evidence="3" id="KW-1003">Cell membrane</keyword>
<keyword evidence="4" id="KW-0812">Transmembrane</keyword>
<dbReference type="InterPro" id="IPR040326">
    <property type="entry name" value="HAP2/GCS1"/>
</dbReference>
<dbReference type="EMBL" id="GDKF01004929">
    <property type="protein sequence ID" value="JAT73693.1"/>
    <property type="molecule type" value="Transcribed_RNA"/>
</dbReference>
<evidence type="ECO:0000256" key="6">
    <source>
        <dbReference type="ARBA" id="ARBA00022989"/>
    </source>
</evidence>
<evidence type="ECO:0000256" key="7">
    <source>
        <dbReference type="ARBA" id="ARBA00023121"/>
    </source>
</evidence>
<evidence type="ECO:0000256" key="2">
    <source>
        <dbReference type="ARBA" id="ARBA00010929"/>
    </source>
</evidence>
<evidence type="ECO:0000256" key="8">
    <source>
        <dbReference type="ARBA" id="ARBA00023136"/>
    </source>
</evidence>
<protein>
    <recommendedName>
        <fullName evidence="13">Generative cell specific-1/HAP2 domain-containing protein</fullName>
    </recommendedName>
</protein>
<keyword evidence="6" id="KW-1133">Transmembrane helix</keyword>
<name>A0A1D2A410_AUXPR</name>
<comment type="similarity">
    <text evidence="2">Belongs to the HAP2/GCS1 family.</text>
</comment>
<dbReference type="AlphaFoldDB" id="A0A1D2A410"/>
<dbReference type="Pfam" id="PF10699">
    <property type="entry name" value="HAP2-GCS1"/>
    <property type="match status" value="1"/>
</dbReference>
<evidence type="ECO:0000256" key="5">
    <source>
        <dbReference type="ARBA" id="ARBA00022729"/>
    </source>
</evidence>
<accession>A0A1D2A410</accession>
<evidence type="ECO:0000259" key="13">
    <source>
        <dbReference type="Pfam" id="PF10699"/>
    </source>
</evidence>
<evidence type="ECO:0000313" key="14">
    <source>
        <dbReference type="EMBL" id="JAT73693.1"/>
    </source>
</evidence>
<dbReference type="PANTHER" id="PTHR31764">
    <property type="entry name" value="PROTEIN HAPLESS 2"/>
    <property type="match status" value="1"/>
</dbReference>
<feature type="compositionally biased region" description="Low complexity" evidence="11">
    <location>
        <begin position="866"/>
        <end position="877"/>
    </location>
</feature>
<keyword evidence="7" id="KW-0446">Lipid-binding</keyword>
<dbReference type="PANTHER" id="PTHR31764:SF0">
    <property type="entry name" value="GENERATIVE CELL SPECIFIC-1_HAP2 DOMAIN-CONTAINING PROTEIN"/>
    <property type="match status" value="1"/>
</dbReference>
<dbReference type="InterPro" id="IPR018928">
    <property type="entry name" value="HAP2/GCS1_dom"/>
</dbReference>
<keyword evidence="5 12" id="KW-0732">Signal</keyword>
<feature type="chain" id="PRO_5008901373" description="Generative cell specific-1/HAP2 domain-containing protein" evidence="12">
    <location>
        <begin position="24"/>
        <end position="917"/>
    </location>
</feature>
<feature type="region of interest" description="Disordered" evidence="11">
    <location>
        <begin position="829"/>
        <end position="917"/>
    </location>
</feature>
<evidence type="ECO:0000256" key="9">
    <source>
        <dbReference type="ARBA" id="ARBA00023157"/>
    </source>
</evidence>
<evidence type="ECO:0000256" key="12">
    <source>
        <dbReference type="SAM" id="SignalP"/>
    </source>
</evidence>
<organism evidence="14">
    <name type="scientific">Auxenochlorella protothecoides</name>
    <name type="common">Green microalga</name>
    <name type="synonym">Chlorella protothecoides</name>
    <dbReference type="NCBI Taxonomy" id="3075"/>
    <lineage>
        <taxon>Eukaryota</taxon>
        <taxon>Viridiplantae</taxon>
        <taxon>Chlorophyta</taxon>
        <taxon>core chlorophytes</taxon>
        <taxon>Trebouxiophyceae</taxon>
        <taxon>Chlorellales</taxon>
        <taxon>Chlorellaceae</taxon>
        <taxon>Auxenochlorella</taxon>
    </lineage>
</organism>
<evidence type="ECO:0000256" key="3">
    <source>
        <dbReference type="ARBA" id="ARBA00022475"/>
    </source>
</evidence>
<feature type="compositionally biased region" description="Polar residues" evidence="11">
    <location>
        <begin position="887"/>
        <end position="903"/>
    </location>
</feature>
<keyword evidence="9" id="KW-1015">Disulfide bond</keyword>
<evidence type="ECO:0000256" key="1">
    <source>
        <dbReference type="ARBA" id="ARBA00004251"/>
    </source>
</evidence>
<keyword evidence="8" id="KW-0472">Membrane</keyword>
<dbReference type="PROSITE" id="PS51257">
    <property type="entry name" value="PROKAR_LIPOPROTEIN"/>
    <property type="match status" value="1"/>
</dbReference>
<dbReference type="GO" id="GO:0005886">
    <property type="term" value="C:plasma membrane"/>
    <property type="evidence" value="ECO:0007669"/>
    <property type="project" value="UniProtKB-SubCell"/>
</dbReference>
<feature type="region of interest" description="Disordered" evidence="11">
    <location>
        <begin position="664"/>
        <end position="692"/>
    </location>
</feature>
<comment type="subcellular location">
    <subcellularLocation>
        <location evidence="1">Cell membrane</location>
        <topology evidence="1">Single-pass type I membrane protein</topology>
    </subcellularLocation>
</comment>
<feature type="domain" description="Generative cell specific-1/HAP2" evidence="13">
    <location>
        <begin position="45"/>
        <end position="586"/>
    </location>
</feature>